<evidence type="ECO:0000313" key="2">
    <source>
        <dbReference type="Proteomes" id="UP001055879"/>
    </source>
</evidence>
<gene>
    <name evidence="1" type="ORF">L6452_02169</name>
</gene>
<keyword evidence="2" id="KW-1185">Reference proteome</keyword>
<accession>A0ACB9FJQ0</accession>
<dbReference type="EMBL" id="CM042047">
    <property type="protein sequence ID" value="KAI3771018.1"/>
    <property type="molecule type" value="Genomic_DNA"/>
</dbReference>
<protein>
    <submittedName>
        <fullName evidence="1">Uncharacterized protein</fullName>
    </submittedName>
</protein>
<organism evidence="1 2">
    <name type="scientific">Arctium lappa</name>
    <name type="common">Greater burdock</name>
    <name type="synonym">Lappa major</name>
    <dbReference type="NCBI Taxonomy" id="4217"/>
    <lineage>
        <taxon>Eukaryota</taxon>
        <taxon>Viridiplantae</taxon>
        <taxon>Streptophyta</taxon>
        <taxon>Embryophyta</taxon>
        <taxon>Tracheophyta</taxon>
        <taxon>Spermatophyta</taxon>
        <taxon>Magnoliopsida</taxon>
        <taxon>eudicotyledons</taxon>
        <taxon>Gunneridae</taxon>
        <taxon>Pentapetalae</taxon>
        <taxon>asterids</taxon>
        <taxon>campanulids</taxon>
        <taxon>Asterales</taxon>
        <taxon>Asteraceae</taxon>
        <taxon>Carduoideae</taxon>
        <taxon>Cardueae</taxon>
        <taxon>Arctiinae</taxon>
        <taxon>Arctium</taxon>
    </lineage>
</organism>
<comment type="caution">
    <text evidence="1">The sequence shown here is derived from an EMBL/GenBank/DDBJ whole genome shotgun (WGS) entry which is preliminary data.</text>
</comment>
<proteinExistence type="predicted"/>
<sequence>MAPDYGPEEEQTPVPSANRSDWPVWANGLHTQMTGLETFVREEMTEIRRLIIHGPTADDHGAEPSARPPSRRVRGRQTGSSSSITRRSRNE</sequence>
<reference evidence="1 2" key="2">
    <citation type="journal article" date="2022" name="Mol. Ecol. Resour.">
        <title>The genomes of chicory, endive, great burdock and yacon provide insights into Asteraceae paleo-polyploidization history and plant inulin production.</title>
        <authorList>
            <person name="Fan W."/>
            <person name="Wang S."/>
            <person name="Wang H."/>
            <person name="Wang A."/>
            <person name="Jiang F."/>
            <person name="Liu H."/>
            <person name="Zhao H."/>
            <person name="Xu D."/>
            <person name="Zhang Y."/>
        </authorList>
    </citation>
    <scope>NUCLEOTIDE SEQUENCE [LARGE SCALE GENOMIC DNA]</scope>
    <source>
        <strain evidence="2">cv. Niubang</strain>
    </source>
</reference>
<name>A0ACB9FJQ0_ARCLA</name>
<reference evidence="2" key="1">
    <citation type="journal article" date="2022" name="Mol. Ecol. Resour.">
        <title>The genomes of chicory, endive, great burdock and yacon provide insights into Asteraceae palaeo-polyploidization history and plant inulin production.</title>
        <authorList>
            <person name="Fan W."/>
            <person name="Wang S."/>
            <person name="Wang H."/>
            <person name="Wang A."/>
            <person name="Jiang F."/>
            <person name="Liu H."/>
            <person name="Zhao H."/>
            <person name="Xu D."/>
            <person name="Zhang Y."/>
        </authorList>
    </citation>
    <scope>NUCLEOTIDE SEQUENCE [LARGE SCALE GENOMIC DNA]</scope>
    <source>
        <strain evidence="2">cv. Niubang</strain>
    </source>
</reference>
<evidence type="ECO:0000313" key="1">
    <source>
        <dbReference type="EMBL" id="KAI3771018.1"/>
    </source>
</evidence>
<dbReference type="Proteomes" id="UP001055879">
    <property type="component" value="Linkage Group LG01"/>
</dbReference>